<keyword evidence="2" id="KW-1185">Reference proteome</keyword>
<organism evidence="1 2">
    <name type="scientific">Desulfobaculum xiamenense</name>
    <dbReference type="NCBI Taxonomy" id="995050"/>
    <lineage>
        <taxon>Bacteria</taxon>
        <taxon>Pseudomonadati</taxon>
        <taxon>Thermodesulfobacteriota</taxon>
        <taxon>Desulfovibrionia</taxon>
        <taxon>Desulfovibrionales</taxon>
        <taxon>Desulfovibrionaceae</taxon>
        <taxon>Desulfobaculum</taxon>
    </lineage>
</organism>
<reference evidence="1 2" key="1">
    <citation type="submission" date="2020-03" db="EMBL/GenBank/DDBJ databases">
        <title>Genomic Encyclopedia of Type Strains, Phase IV (KMG-IV): sequencing the most valuable type-strain genomes for metagenomic binning, comparative biology and taxonomic classification.</title>
        <authorList>
            <person name="Goeker M."/>
        </authorList>
    </citation>
    <scope>NUCLEOTIDE SEQUENCE [LARGE SCALE GENOMIC DNA]</scope>
    <source>
        <strain evidence="1 2">DSM 24233</strain>
    </source>
</reference>
<accession>A0A846QXL5</accession>
<gene>
    <name evidence="1" type="ORF">GGQ74_003071</name>
</gene>
<proteinExistence type="predicted"/>
<comment type="caution">
    <text evidence="1">The sequence shown here is derived from an EMBL/GenBank/DDBJ whole genome shotgun (WGS) entry which is preliminary data.</text>
</comment>
<evidence type="ECO:0000313" key="2">
    <source>
        <dbReference type="Proteomes" id="UP000580856"/>
    </source>
</evidence>
<dbReference type="EMBL" id="JAATJA010000005">
    <property type="protein sequence ID" value="NJB69369.1"/>
    <property type="molecule type" value="Genomic_DNA"/>
</dbReference>
<dbReference type="RefSeq" id="WP_167942460.1">
    <property type="nucleotide sequence ID" value="NZ_JAATJA010000005.1"/>
</dbReference>
<dbReference type="Proteomes" id="UP000580856">
    <property type="component" value="Unassembled WGS sequence"/>
</dbReference>
<name>A0A846QXL5_9BACT</name>
<dbReference type="AlphaFoldDB" id="A0A846QXL5"/>
<sequence>MLENGIIVLMGSGMSLACALLCTERHTTGRVCAVADDLTISIKTKRGGIRRFTPLEAPKSPSPEFIRAVRDMLTGCTVRCRHAPFTRGAKPLAAHVRIVSTPGGVACKASIAGLLLSSLETPGRAA</sequence>
<protein>
    <submittedName>
        <fullName evidence="1">Uncharacterized protein</fullName>
    </submittedName>
</protein>
<evidence type="ECO:0000313" key="1">
    <source>
        <dbReference type="EMBL" id="NJB69369.1"/>
    </source>
</evidence>